<evidence type="ECO:0000256" key="3">
    <source>
        <dbReference type="PROSITE-ProRule" id="PRU00335"/>
    </source>
</evidence>
<dbReference type="PANTHER" id="PTHR43479">
    <property type="entry name" value="ACREF/ENVCD OPERON REPRESSOR-RELATED"/>
    <property type="match status" value="1"/>
</dbReference>
<dbReference type="SUPFAM" id="SSF46689">
    <property type="entry name" value="Homeodomain-like"/>
    <property type="match status" value="1"/>
</dbReference>
<dbReference type="PANTHER" id="PTHR43479:SF11">
    <property type="entry name" value="ACREF_ENVCD OPERON REPRESSOR-RELATED"/>
    <property type="match status" value="1"/>
</dbReference>
<dbReference type="InterPro" id="IPR001647">
    <property type="entry name" value="HTH_TetR"/>
</dbReference>
<dbReference type="GO" id="GO:0003677">
    <property type="term" value="F:DNA binding"/>
    <property type="evidence" value="ECO:0007669"/>
    <property type="project" value="UniProtKB-UniRule"/>
</dbReference>
<evidence type="ECO:0000313" key="5">
    <source>
        <dbReference type="EMBL" id="TFJ91599.1"/>
    </source>
</evidence>
<dbReference type="InterPro" id="IPR009057">
    <property type="entry name" value="Homeodomain-like_sf"/>
</dbReference>
<dbReference type="Pfam" id="PF00440">
    <property type="entry name" value="TetR_N"/>
    <property type="match status" value="1"/>
</dbReference>
<dbReference type="PRINTS" id="PR00455">
    <property type="entry name" value="HTHTETR"/>
</dbReference>
<gene>
    <name evidence="5" type="ORF">E4U82_16860</name>
</gene>
<reference evidence="5 6" key="1">
    <citation type="submission" date="2019-03" db="EMBL/GenBank/DDBJ databases">
        <title>Genome sequence of Lentibacillus salicampi ATCC BAA-719.</title>
        <authorList>
            <person name="Maclea K.S."/>
            <person name="Simoes Junior M."/>
        </authorList>
    </citation>
    <scope>NUCLEOTIDE SEQUENCE [LARGE SCALE GENOMIC DNA]</scope>
    <source>
        <strain evidence="5 6">ATCC BAA-719</strain>
    </source>
</reference>
<comment type="caution">
    <text evidence="5">The sequence shown here is derived from an EMBL/GenBank/DDBJ whole genome shotgun (WGS) entry which is preliminary data.</text>
</comment>
<feature type="domain" description="HTH tetR-type" evidence="4">
    <location>
        <begin position="42"/>
        <end position="102"/>
    </location>
</feature>
<evidence type="ECO:0000256" key="2">
    <source>
        <dbReference type="ARBA" id="ARBA00023125"/>
    </source>
</evidence>
<dbReference type="Proteomes" id="UP000298484">
    <property type="component" value="Unassembled WGS sequence"/>
</dbReference>
<evidence type="ECO:0000259" key="4">
    <source>
        <dbReference type="PROSITE" id="PS50977"/>
    </source>
</evidence>
<dbReference type="InterPro" id="IPR023772">
    <property type="entry name" value="DNA-bd_HTH_TetR-type_CS"/>
</dbReference>
<proteinExistence type="predicted"/>
<keyword evidence="2 3" id="KW-0238">DNA-binding</keyword>
<dbReference type="PROSITE" id="PS50977">
    <property type="entry name" value="HTH_TETR_2"/>
    <property type="match status" value="1"/>
</dbReference>
<organism evidence="5 6">
    <name type="scientific">Lentibacillus salicampi</name>
    <dbReference type="NCBI Taxonomy" id="175306"/>
    <lineage>
        <taxon>Bacteria</taxon>
        <taxon>Bacillati</taxon>
        <taxon>Bacillota</taxon>
        <taxon>Bacilli</taxon>
        <taxon>Bacillales</taxon>
        <taxon>Bacillaceae</taxon>
        <taxon>Lentibacillus</taxon>
    </lineage>
</organism>
<dbReference type="EMBL" id="SRHY01000046">
    <property type="protein sequence ID" value="TFJ91599.1"/>
    <property type="molecule type" value="Genomic_DNA"/>
</dbReference>
<accession>A0A4Y9A784</accession>
<dbReference type="AlphaFoldDB" id="A0A4Y9A784"/>
<dbReference type="Gene3D" id="1.10.357.10">
    <property type="entry name" value="Tetracycline Repressor, domain 2"/>
    <property type="match status" value="1"/>
</dbReference>
<keyword evidence="6" id="KW-1185">Reference proteome</keyword>
<dbReference type="InterPro" id="IPR050624">
    <property type="entry name" value="HTH-type_Tx_Regulator"/>
</dbReference>
<dbReference type="OrthoDB" id="9814703at2"/>
<feature type="DNA-binding region" description="H-T-H motif" evidence="3">
    <location>
        <begin position="65"/>
        <end position="84"/>
    </location>
</feature>
<dbReference type="PROSITE" id="PS01081">
    <property type="entry name" value="HTH_TETR_1"/>
    <property type="match status" value="1"/>
</dbReference>
<protein>
    <submittedName>
        <fullName evidence="5">TetR/AcrR family transcriptional regulator</fullName>
    </submittedName>
</protein>
<name>A0A4Y9A784_9BACI</name>
<evidence type="ECO:0000256" key="1">
    <source>
        <dbReference type="ARBA" id="ARBA00022491"/>
    </source>
</evidence>
<evidence type="ECO:0000313" key="6">
    <source>
        <dbReference type="Proteomes" id="UP000298484"/>
    </source>
</evidence>
<sequence length="239" mass="27881">MVVFINLKDAAANEIAINSFDPSFIFGKREAAGLSLREKTKQKNQRNILKTAEKKFKEQGYQQTSMTEIAREAEVGTGTIYNYFPSKGALLITLFSMEMKTLRNKMQTELHDDSVHFMEQLKQFLQRTLAFIEHYPKSFWQELMPVLTDQSKEQTDFRNEALQLDMEAIVWFEQLIKKHQDMFKLSVDAKQGAFAIYSVMVTQTMLYVYDQDMTYDQLLVNTKKQIQFLFDGKLKEGDS</sequence>
<keyword evidence="1" id="KW-0678">Repressor</keyword>